<evidence type="ECO:0000256" key="11">
    <source>
        <dbReference type="RuleBase" id="RU003781"/>
    </source>
</evidence>
<dbReference type="SUPFAM" id="SSF52972">
    <property type="entry name" value="ITPase-like"/>
    <property type="match status" value="1"/>
</dbReference>
<evidence type="ECO:0000256" key="1">
    <source>
        <dbReference type="ARBA" id="ARBA00008023"/>
    </source>
</evidence>
<evidence type="ECO:0000256" key="7">
    <source>
        <dbReference type="ARBA" id="ARBA00023080"/>
    </source>
</evidence>
<dbReference type="PANTHER" id="PTHR11067:SF9">
    <property type="entry name" value="INOSINE TRIPHOSPHATE PYROPHOSPHATASE"/>
    <property type="match status" value="1"/>
</dbReference>
<dbReference type="EC" id="3.6.1.66" evidence="10"/>
<dbReference type="InterPro" id="IPR029001">
    <property type="entry name" value="ITPase-like_fam"/>
</dbReference>
<comment type="similarity">
    <text evidence="1 10 11">Belongs to the HAM1 NTPase family.</text>
</comment>
<organism evidence="12 13">
    <name type="scientific">Xanthomonas hortorum pv. pelargonii</name>
    <dbReference type="NCBI Taxonomy" id="453602"/>
    <lineage>
        <taxon>Bacteria</taxon>
        <taxon>Pseudomonadati</taxon>
        <taxon>Pseudomonadota</taxon>
        <taxon>Gammaproteobacteria</taxon>
        <taxon>Lysobacterales</taxon>
        <taxon>Lysobacteraceae</taxon>
        <taxon>Xanthomonas</taxon>
    </lineage>
</organism>
<evidence type="ECO:0000256" key="2">
    <source>
        <dbReference type="ARBA" id="ARBA00011738"/>
    </source>
</evidence>
<dbReference type="InterPro" id="IPR020922">
    <property type="entry name" value="dITP/XTP_pyrophosphatase"/>
</dbReference>
<keyword evidence="4 10" id="KW-0547">Nucleotide-binding</keyword>
<feature type="binding site" evidence="10">
    <location>
        <begin position="162"/>
        <end position="165"/>
    </location>
    <ligand>
        <name>substrate</name>
    </ligand>
</feature>
<comment type="cofactor">
    <cofactor evidence="10">
        <name>Mg(2+)</name>
        <dbReference type="ChEBI" id="CHEBI:18420"/>
    </cofactor>
    <text evidence="10">Binds 1 Mg(2+) ion per subunit.</text>
</comment>
<feature type="binding site" evidence="10">
    <location>
        <begin position="190"/>
        <end position="191"/>
    </location>
    <ligand>
        <name>substrate</name>
    </ligand>
</feature>
<comment type="function">
    <text evidence="10">Pyrophosphatase that catalyzes the hydrolysis of nucleoside triphosphates to their monophosphate derivatives, with a high preference for the non-canonical purine nucleotides XTP (xanthosine triphosphate), dITP (deoxyinosine triphosphate) and ITP. Seems to function as a house-cleaning enzyme that removes non-canonical purine nucleotides from the nucleotide pool, thus preventing their incorporation into DNA/RNA and avoiding chromosomal lesions.</text>
</comment>
<dbReference type="Proteomes" id="UP000548771">
    <property type="component" value="Unassembled WGS sequence"/>
</dbReference>
<keyword evidence="6 10" id="KW-0460">Magnesium</keyword>
<evidence type="ECO:0000256" key="4">
    <source>
        <dbReference type="ARBA" id="ARBA00022741"/>
    </source>
</evidence>
<dbReference type="HAMAP" id="MF_01405">
    <property type="entry name" value="Non_canon_purine_NTPase"/>
    <property type="match status" value="1"/>
</dbReference>
<evidence type="ECO:0000256" key="9">
    <source>
        <dbReference type="ARBA" id="ARBA00052017"/>
    </source>
</evidence>
<comment type="caution">
    <text evidence="10">Lacks conserved residue(s) required for the propagation of feature annotation.</text>
</comment>
<comment type="catalytic activity">
    <reaction evidence="9 10">
        <text>XTP + H2O = XMP + diphosphate + H(+)</text>
        <dbReference type="Rhea" id="RHEA:28610"/>
        <dbReference type="ChEBI" id="CHEBI:15377"/>
        <dbReference type="ChEBI" id="CHEBI:15378"/>
        <dbReference type="ChEBI" id="CHEBI:33019"/>
        <dbReference type="ChEBI" id="CHEBI:57464"/>
        <dbReference type="ChEBI" id="CHEBI:61314"/>
        <dbReference type="EC" id="3.6.1.66"/>
    </reaction>
</comment>
<dbReference type="PANTHER" id="PTHR11067">
    <property type="entry name" value="INOSINE TRIPHOSPHATE PYROPHOSPHATASE/HAM1 PROTEIN"/>
    <property type="match status" value="1"/>
</dbReference>
<dbReference type="EMBL" id="SMDX01000016">
    <property type="protein sequence ID" value="NMI22764.1"/>
    <property type="molecule type" value="Genomic_DNA"/>
</dbReference>
<evidence type="ECO:0000256" key="6">
    <source>
        <dbReference type="ARBA" id="ARBA00022842"/>
    </source>
</evidence>
<dbReference type="GO" id="GO:0005829">
    <property type="term" value="C:cytosol"/>
    <property type="evidence" value="ECO:0007669"/>
    <property type="project" value="TreeGrafter"/>
</dbReference>
<dbReference type="Gene3D" id="3.90.950.10">
    <property type="match status" value="1"/>
</dbReference>
<keyword evidence="3 10" id="KW-0479">Metal-binding</keyword>
<dbReference type="AlphaFoldDB" id="A0AAW9ZUF8"/>
<dbReference type="GO" id="GO:0017111">
    <property type="term" value="F:ribonucleoside triphosphate phosphatase activity"/>
    <property type="evidence" value="ECO:0007669"/>
    <property type="project" value="InterPro"/>
</dbReference>
<feature type="binding site" evidence="10">
    <location>
        <begin position="16"/>
        <end position="21"/>
    </location>
    <ligand>
        <name>substrate</name>
    </ligand>
</feature>
<dbReference type="GO" id="GO:0035870">
    <property type="term" value="F:dITP diphosphatase activity"/>
    <property type="evidence" value="ECO:0007669"/>
    <property type="project" value="UniProtKB-UniRule"/>
</dbReference>
<protein>
    <recommendedName>
        <fullName evidence="10">dITP/XTP pyrophosphatase</fullName>
        <ecNumber evidence="10">3.6.1.66</ecNumber>
    </recommendedName>
    <alternativeName>
        <fullName evidence="10">Non-canonical purine NTP pyrophosphatase</fullName>
    </alternativeName>
    <alternativeName>
        <fullName evidence="10">Non-standard purine NTP pyrophosphatase</fullName>
    </alternativeName>
    <alternativeName>
        <fullName evidence="10">Nucleoside-triphosphate diphosphatase</fullName>
    </alternativeName>
    <alternativeName>
        <fullName evidence="10">Nucleoside-triphosphate pyrophosphatase</fullName>
        <shortName evidence="10">NTPase</shortName>
    </alternativeName>
</protein>
<feature type="active site" description="Proton acceptor" evidence="10">
    <location>
        <position position="77"/>
    </location>
</feature>
<dbReference type="GO" id="GO:0036222">
    <property type="term" value="F:XTP diphosphatase activity"/>
    <property type="evidence" value="ECO:0007669"/>
    <property type="project" value="UniProtKB-UniRule"/>
</dbReference>
<dbReference type="GO" id="GO:0046872">
    <property type="term" value="F:metal ion binding"/>
    <property type="evidence" value="ECO:0007669"/>
    <property type="project" value="UniProtKB-KW"/>
</dbReference>
<evidence type="ECO:0000313" key="12">
    <source>
        <dbReference type="EMBL" id="NMI22764.1"/>
    </source>
</evidence>
<comment type="caution">
    <text evidence="12">The sequence shown here is derived from an EMBL/GenBank/DDBJ whole genome shotgun (WGS) entry which is preliminary data.</text>
</comment>
<name>A0AAW9ZUF8_9XANT</name>
<feature type="binding site" evidence="10">
    <location>
        <position position="185"/>
    </location>
    <ligand>
        <name>substrate</name>
    </ligand>
</feature>
<feature type="binding site" evidence="10">
    <location>
        <position position="78"/>
    </location>
    <ligand>
        <name>substrate</name>
    </ligand>
</feature>
<reference evidence="13" key="1">
    <citation type="journal article" date="2020" name="Syst. Appl. Microbiol.">
        <title>Clarifying the taxonomy of the causal agent of bacterial leaf spot of lettuce through a polyphasic approach reveals that Xanthomonas cynarae Trebaol et al. 2000 emend. Timilsina et al. 2019 is a later heterotypic synonym of Xanthomonas hortorum Vauterin et al. 1995.</title>
        <authorList>
            <person name="Moriniere L."/>
            <person name="Burlet A."/>
            <person name="Rosenthal E.R."/>
            <person name="Nesme X."/>
            <person name="Portier P."/>
            <person name="Bull C.T."/>
            <person name="Lavire C."/>
            <person name="Fischer-Le Saux M."/>
            <person name="Bertolla F."/>
        </authorList>
    </citation>
    <scope>NUCLEOTIDE SEQUENCE [LARGE SCALE GENOMIC DNA]</scope>
    <source>
        <strain evidence="13">CFBP2533</strain>
    </source>
</reference>
<comment type="catalytic activity">
    <reaction evidence="10">
        <text>ITP + H2O = IMP + diphosphate + H(+)</text>
        <dbReference type="Rhea" id="RHEA:29399"/>
        <dbReference type="ChEBI" id="CHEBI:15377"/>
        <dbReference type="ChEBI" id="CHEBI:15378"/>
        <dbReference type="ChEBI" id="CHEBI:33019"/>
        <dbReference type="ChEBI" id="CHEBI:58053"/>
        <dbReference type="ChEBI" id="CHEBI:61402"/>
        <dbReference type="EC" id="3.6.1.66"/>
    </reaction>
</comment>
<dbReference type="GO" id="GO:0036220">
    <property type="term" value="F:ITP diphosphatase activity"/>
    <property type="evidence" value="ECO:0007669"/>
    <property type="project" value="UniProtKB-UniRule"/>
</dbReference>
<sequence length="207" mass="21790">MGSAGAQAMKQLVLASGNAGKLEELRAMLAELPLRIVAQGELGVEDVPETGLTFVENALIKARHASAVTGLPALADDSGLIVDALGGAPGLYSARYAGSPTNAQANNAKLLEAMRDVSAERRSARFYAVIVLLRHPEDPQPLIAEGSWEGVITTEPRGDGGFGYNPVFLDPVYGLTAAEMETALKNRLSHRAVALATLQHKLHALSL</sequence>
<dbReference type="FunFam" id="3.90.950.10:FF:000001">
    <property type="entry name" value="dITP/XTP pyrophosphatase"/>
    <property type="match status" value="1"/>
</dbReference>
<feature type="binding site" evidence="10">
    <location>
        <position position="77"/>
    </location>
    <ligand>
        <name>Mg(2+)</name>
        <dbReference type="ChEBI" id="CHEBI:18420"/>
    </ligand>
</feature>
<proteinExistence type="inferred from homology"/>
<keyword evidence="7 10" id="KW-0546">Nucleotide metabolism</keyword>
<evidence type="ECO:0000313" key="13">
    <source>
        <dbReference type="Proteomes" id="UP000548771"/>
    </source>
</evidence>
<dbReference type="Pfam" id="PF01725">
    <property type="entry name" value="Ham1p_like"/>
    <property type="match status" value="1"/>
</dbReference>
<dbReference type="GO" id="GO:0009117">
    <property type="term" value="P:nucleotide metabolic process"/>
    <property type="evidence" value="ECO:0007669"/>
    <property type="project" value="UniProtKB-KW"/>
</dbReference>
<evidence type="ECO:0000256" key="8">
    <source>
        <dbReference type="ARBA" id="ARBA00051875"/>
    </source>
</evidence>
<evidence type="ECO:0000256" key="3">
    <source>
        <dbReference type="ARBA" id="ARBA00022723"/>
    </source>
</evidence>
<accession>A0AAW9ZUF8</accession>
<dbReference type="GO" id="GO:0009146">
    <property type="term" value="P:purine nucleoside triphosphate catabolic process"/>
    <property type="evidence" value="ECO:0007669"/>
    <property type="project" value="UniProtKB-UniRule"/>
</dbReference>
<gene>
    <name evidence="12" type="primary">rdgB</name>
    <name evidence="12" type="ORF">E1J24_13150</name>
</gene>
<dbReference type="InterPro" id="IPR002637">
    <property type="entry name" value="RdgB/HAM1"/>
</dbReference>
<evidence type="ECO:0000256" key="10">
    <source>
        <dbReference type="HAMAP-Rule" id="MF_01405"/>
    </source>
</evidence>
<dbReference type="NCBIfam" id="TIGR00042">
    <property type="entry name" value="RdgB/HAM1 family non-canonical purine NTP pyrophosphatase"/>
    <property type="match status" value="1"/>
</dbReference>
<dbReference type="CDD" id="cd00515">
    <property type="entry name" value="HAM1"/>
    <property type="match status" value="1"/>
</dbReference>
<comment type="subunit">
    <text evidence="2 10">Homodimer.</text>
</comment>
<keyword evidence="5 10" id="KW-0378">Hydrolase</keyword>
<evidence type="ECO:0000256" key="5">
    <source>
        <dbReference type="ARBA" id="ARBA00022801"/>
    </source>
</evidence>
<comment type="catalytic activity">
    <reaction evidence="8 10">
        <text>dITP + H2O = dIMP + diphosphate + H(+)</text>
        <dbReference type="Rhea" id="RHEA:28342"/>
        <dbReference type="ChEBI" id="CHEBI:15377"/>
        <dbReference type="ChEBI" id="CHEBI:15378"/>
        <dbReference type="ChEBI" id="CHEBI:33019"/>
        <dbReference type="ChEBI" id="CHEBI:61194"/>
        <dbReference type="ChEBI" id="CHEBI:61382"/>
        <dbReference type="EC" id="3.6.1.66"/>
    </reaction>
</comment>
<dbReference type="GO" id="GO:0000166">
    <property type="term" value="F:nucleotide binding"/>
    <property type="evidence" value="ECO:0007669"/>
    <property type="project" value="UniProtKB-KW"/>
</dbReference>